<sequence length="1072" mass="119330">METSDTVSDVTQDGDFSVNDRVFVGSGTERVGTVAYIGETQFAPGEWIGVVLSAPTGKNDGTVGGVCYFQCKPMHGIFSKRQNLRHVSAAVTDNTEIHHPPTTPDCDQMANKHHSAPFSPKSASNNAPSCKAENFQCAFKVGDRVQVSGGRIGTLKYLGPAEFAPGEWAGIELDEPLGKNDGSVGGRRYFSCKPNFGLFATSRKLMLPGSKQMGTPQLRRSQESLLSYCSNLSSVSRSYRAHYAPSRQGRTSNSSSHRPSSVLNHSGPKESSLSNVQVLQRLIREKEEHISQLLEERDIERSDLARANLDREMAVSEISNQRAQMEQLNEQLQRVEAAHRALQEEHEQLLTKLHEERKALEDLQFRMEEENIDKSTLENINADDESKIFELEEALMFARETNERTDAELIRVRGELEALLTRQQTAERSSTCSATDLQVTVSACQTDTDVSSKEPRTALVESITNASLEPTQPVKKDANVGSPSKSSLHLINSVSHASVSPTQPNTDTVFQTELDRLHQELVDRERITESALKRQAEVLEVVTADFEKQLAEAKEQFLSASRELIASREECTSLRNKLEMSTADLQKEIDGLKAKMAEEDAKNKEKIICFQNRVSDLTATLEKGKGKTSVTVMEQAVALRKMEEKLRLTERQLLDYQSSVLSSAETYAREQAAELNSISGALDADGDTATLLAQLKDHEESLRVQREQVTELQQKHDAALVAQQASDSRAQQLENDLIRLRTELLASSHKQEELTRALQSAHQVRDQLVNEIAVLLDELPPVGESSSVEDLTQGLRVRIEQLSRHVTEAENNRSILESRVTQLETERDVLEREIALLKASAPITLTDTDATLLTEQITEARNKVAQLEASTGTALSSLESKSMELRSVQDQLDQTLAEHSQLQHSHNEAIEILEAEKRQLLERIKVLESGATLSASSATGDQLSRLMDEKAGADSQVAFLNSIIVDLHKKNAELEERVRSMLVGSDSNPSRHGTIAPVHRPPRRWCDNCLVFDSHETENCPVGQESLTSNGFKQPKRRISRQNREPSERLYCDVCEVFDKHSTENCTHTETY</sequence>
<evidence type="ECO:0000256" key="6">
    <source>
        <dbReference type="ARBA" id="ARBA00023212"/>
    </source>
</evidence>
<feature type="coiled-coil region" evidence="7">
    <location>
        <begin position="536"/>
        <end position="602"/>
    </location>
</feature>
<dbReference type="SMART" id="SM01052">
    <property type="entry name" value="CAP_GLY"/>
    <property type="match status" value="2"/>
</dbReference>
<dbReference type="InterPro" id="IPR032108">
    <property type="entry name" value="CLIP1_ZNF"/>
</dbReference>
<evidence type="ECO:0000256" key="2">
    <source>
        <dbReference type="ARBA" id="ARBA00022490"/>
    </source>
</evidence>
<evidence type="ECO:0000313" key="10">
    <source>
        <dbReference type="EMBL" id="KAF8569875.1"/>
    </source>
</evidence>
<feature type="compositionally biased region" description="Low complexity" evidence="8">
    <location>
        <begin position="252"/>
        <end position="266"/>
    </location>
</feature>
<dbReference type="AlphaFoldDB" id="A0A8T0DPJ1"/>
<evidence type="ECO:0000256" key="1">
    <source>
        <dbReference type="ARBA" id="ARBA00004245"/>
    </source>
</evidence>
<evidence type="ECO:0000256" key="4">
    <source>
        <dbReference type="ARBA" id="ARBA00022737"/>
    </source>
</evidence>
<keyword evidence="2" id="KW-0963">Cytoplasm</keyword>
<dbReference type="GO" id="GO:0005874">
    <property type="term" value="C:microtubule"/>
    <property type="evidence" value="ECO:0007669"/>
    <property type="project" value="UniProtKB-KW"/>
</dbReference>
<evidence type="ECO:0000259" key="9">
    <source>
        <dbReference type="PROSITE" id="PS50245"/>
    </source>
</evidence>
<protein>
    <recommendedName>
        <fullName evidence="9">CAP-Gly domain-containing protein</fullName>
    </recommendedName>
</protein>
<keyword evidence="5 7" id="KW-0175">Coiled coil</keyword>
<dbReference type="PANTHER" id="PTHR18916">
    <property type="entry name" value="DYNACTIN 1-RELATED MICROTUBULE-BINDING"/>
    <property type="match status" value="1"/>
</dbReference>
<feature type="coiled-coil region" evidence="7">
    <location>
        <begin position="695"/>
        <end position="930"/>
    </location>
</feature>
<accession>A0A8T0DPJ1</accession>
<dbReference type="InterPro" id="IPR036859">
    <property type="entry name" value="CAP-Gly_dom_sf"/>
</dbReference>
<keyword evidence="6" id="KW-0206">Cytoskeleton</keyword>
<dbReference type="InterPro" id="IPR000938">
    <property type="entry name" value="CAP-Gly_domain"/>
</dbReference>
<keyword evidence="4" id="KW-0677">Repeat</keyword>
<reference evidence="10 11" key="1">
    <citation type="submission" date="2019-07" db="EMBL/GenBank/DDBJ databases">
        <title>Annotation for the trematode Paragonimus westermani.</title>
        <authorList>
            <person name="Choi Y.-J."/>
        </authorList>
    </citation>
    <scope>NUCLEOTIDE SEQUENCE [LARGE SCALE GENOMIC DNA]</scope>
    <source>
        <strain evidence="10">180907_Pwestermani</strain>
    </source>
</reference>
<keyword evidence="3" id="KW-0493">Microtubule</keyword>
<organism evidence="10 11">
    <name type="scientific">Paragonimus westermani</name>
    <dbReference type="NCBI Taxonomy" id="34504"/>
    <lineage>
        <taxon>Eukaryota</taxon>
        <taxon>Metazoa</taxon>
        <taxon>Spiralia</taxon>
        <taxon>Lophotrochozoa</taxon>
        <taxon>Platyhelminthes</taxon>
        <taxon>Trematoda</taxon>
        <taxon>Digenea</taxon>
        <taxon>Plagiorchiida</taxon>
        <taxon>Troglotremata</taxon>
        <taxon>Troglotrematidae</taxon>
        <taxon>Paragonimus</taxon>
    </lineage>
</organism>
<feature type="domain" description="CAP-Gly" evidence="9">
    <location>
        <begin position="159"/>
        <end position="201"/>
    </location>
</feature>
<dbReference type="Pfam" id="PF16641">
    <property type="entry name" value="CLIP1_ZNF"/>
    <property type="match status" value="2"/>
</dbReference>
<dbReference type="Pfam" id="PF01302">
    <property type="entry name" value="CAP_GLY"/>
    <property type="match status" value="2"/>
</dbReference>
<dbReference type="OrthoDB" id="2130750at2759"/>
<feature type="coiled-coil region" evidence="7">
    <location>
        <begin position="632"/>
        <end position="659"/>
    </location>
</feature>
<feature type="region of interest" description="Disordered" evidence="8">
    <location>
        <begin position="95"/>
        <end position="125"/>
    </location>
</feature>
<evidence type="ECO:0000256" key="8">
    <source>
        <dbReference type="SAM" id="MobiDB-lite"/>
    </source>
</evidence>
<keyword evidence="11" id="KW-1185">Reference proteome</keyword>
<dbReference type="PROSITE" id="PS00845">
    <property type="entry name" value="CAP_GLY_1"/>
    <property type="match status" value="2"/>
</dbReference>
<gene>
    <name evidence="10" type="ORF">P879_00751</name>
</gene>
<name>A0A8T0DPJ1_9TREM</name>
<feature type="region of interest" description="Disordered" evidence="8">
    <location>
        <begin position="1023"/>
        <end position="1043"/>
    </location>
</feature>
<proteinExistence type="predicted"/>
<dbReference type="Proteomes" id="UP000699462">
    <property type="component" value="Unassembled WGS sequence"/>
</dbReference>
<dbReference type="PROSITE" id="PS50245">
    <property type="entry name" value="CAP_GLY_2"/>
    <property type="match status" value="2"/>
</dbReference>
<dbReference type="PANTHER" id="PTHR18916:SF82">
    <property type="entry name" value="CAP-GLY DOMAIN-CONTAINING PROTEIN"/>
    <property type="match status" value="1"/>
</dbReference>
<dbReference type="EMBL" id="JTDF01001540">
    <property type="protein sequence ID" value="KAF8569875.1"/>
    <property type="molecule type" value="Genomic_DNA"/>
</dbReference>
<feature type="domain" description="CAP-Gly" evidence="9">
    <location>
        <begin position="38"/>
        <end position="80"/>
    </location>
</feature>
<comment type="caution">
    <text evidence="10">The sequence shown here is derived from an EMBL/GenBank/DDBJ whole genome shotgun (WGS) entry which is preliminary data.</text>
</comment>
<feature type="coiled-coil region" evidence="7">
    <location>
        <begin position="276"/>
        <end position="380"/>
    </location>
</feature>
<evidence type="ECO:0000256" key="3">
    <source>
        <dbReference type="ARBA" id="ARBA00022701"/>
    </source>
</evidence>
<comment type="subcellular location">
    <subcellularLocation>
        <location evidence="1">Cytoplasm</location>
        <location evidence="1">Cytoskeleton</location>
    </subcellularLocation>
</comment>
<feature type="region of interest" description="Disordered" evidence="8">
    <location>
        <begin position="242"/>
        <end position="273"/>
    </location>
</feature>
<dbReference type="SUPFAM" id="SSF74924">
    <property type="entry name" value="Cap-Gly domain"/>
    <property type="match status" value="2"/>
</dbReference>
<evidence type="ECO:0000256" key="5">
    <source>
        <dbReference type="ARBA" id="ARBA00023054"/>
    </source>
</evidence>
<dbReference type="Gene3D" id="2.30.30.190">
    <property type="entry name" value="CAP Gly-rich-like domain"/>
    <property type="match status" value="2"/>
</dbReference>
<evidence type="ECO:0000313" key="11">
    <source>
        <dbReference type="Proteomes" id="UP000699462"/>
    </source>
</evidence>
<evidence type="ECO:0000256" key="7">
    <source>
        <dbReference type="SAM" id="Coils"/>
    </source>
</evidence>